<organism evidence="2 3">
    <name type="scientific">Shewanella colwelliana</name>
    <name type="common">Alteromonas colwelliana</name>
    <dbReference type="NCBI Taxonomy" id="23"/>
    <lineage>
        <taxon>Bacteria</taxon>
        <taxon>Pseudomonadati</taxon>
        <taxon>Pseudomonadota</taxon>
        <taxon>Gammaproteobacteria</taxon>
        <taxon>Alteromonadales</taxon>
        <taxon>Shewanellaceae</taxon>
        <taxon>Shewanella</taxon>
    </lineage>
</organism>
<evidence type="ECO:0000313" key="2">
    <source>
        <dbReference type="EMBL" id="OEG73153.1"/>
    </source>
</evidence>
<reference evidence="2 3" key="1">
    <citation type="submission" date="2016-07" db="EMBL/GenBank/DDBJ databases">
        <title>Whole-genome of two Shewanella species isolated from a digestive organ of sea cucumber Apostichopus japonicus Selenka 1867.</title>
        <authorList>
            <person name="Hong H.-H."/>
            <person name="Choi H."/>
            <person name="Cheon S."/>
            <person name="Oh J.-S."/>
            <person name="Lee H.-G."/>
            <person name="Park C."/>
        </authorList>
    </citation>
    <scope>NUCLEOTIDE SEQUENCE [LARGE SCALE GENOMIC DNA]</scope>
    <source>
        <strain evidence="2 3">CSB03KR</strain>
    </source>
</reference>
<dbReference type="STRING" id="23.BEL05_07090"/>
<dbReference type="EMBL" id="MCBT01000044">
    <property type="protein sequence ID" value="OEG73153.1"/>
    <property type="molecule type" value="Genomic_DNA"/>
</dbReference>
<accession>A0A1E5IT94</accession>
<evidence type="ECO:0000256" key="1">
    <source>
        <dbReference type="SAM" id="MobiDB-lite"/>
    </source>
</evidence>
<sequence length="296" mass="33715">MLDAICKIDLQPDMTYSVFKFQVLNDAEIERLRQHLFCPVCDGKAYFRKASKDGKTACFGSRYHQLDCAEFKPSASRQREEQDATEVNQLITESDALKIDFSRSPSTAKAKPSSPQTAVLDKKAQSNNALELPNQIAEPQSQYLDDKRAHQPDQRIGSQGLEKLLNSLLRGSDLASSDLWVYTDDKYRWRAKNLFVNFVDAEPTDNGSPRMYWGTLSHSDKAMLWLNPADSKDVGIPIDSFKGALQQRFGIEDRRDLEGAGIIIFGKCFWNKDKTRKIIQLWNRDVTRMHLSKADD</sequence>
<protein>
    <submittedName>
        <fullName evidence="2">Uncharacterized protein</fullName>
    </submittedName>
</protein>
<evidence type="ECO:0000313" key="3">
    <source>
        <dbReference type="Proteomes" id="UP000095230"/>
    </source>
</evidence>
<dbReference type="OrthoDB" id="6212140at2"/>
<proteinExistence type="predicted"/>
<feature type="compositionally biased region" description="Low complexity" evidence="1">
    <location>
        <begin position="102"/>
        <end position="115"/>
    </location>
</feature>
<name>A0A1E5IT94_SHECO</name>
<comment type="caution">
    <text evidence="2">The sequence shown here is derived from an EMBL/GenBank/DDBJ whole genome shotgun (WGS) entry which is preliminary data.</text>
</comment>
<feature type="region of interest" description="Disordered" evidence="1">
    <location>
        <begin position="102"/>
        <end position="122"/>
    </location>
</feature>
<dbReference type="RefSeq" id="WP_069671707.1">
    <property type="nucleotide sequence ID" value="NZ_MCBT01000044.1"/>
</dbReference>
<dbReference type="Proteomes" id="UP000095230">
    <property type="component" value="Unassembled WGS sequence"/>
</dbReference>
<gene>
    <name evidence="2" type="ORF">BEL05_07090</name>
</gene>
<dbReference type="AlphaFoldDB" id="A0A1E5IT94"/>